<sequence length="344" mass="37738">MNFKGLLLLLLPLSINAQSIEGTDYYLPKAAVRFTVKVEKTQYTPGKLAPYASRFLRTDVELEPATTYRLLGVDMATYALPDTSRHFTLIVDKKHSINKVCRADNGQLLAINADASATPTPMPSFKPGRKAALLNPQDFMTEDILNAGSNAKMAELAAQEIYDIRDSRNQLNRGEADFMPKDGTQMAIMLNNLGKQETALTQLFTGVTVKDTTWTNIDFVPTQEGRQVLFRLSKWLGLVDADDLSGEPYMISVTDNHTVAAPQPTAENKKEDKNDIGLRVCQPSKIQVAVTHGQQVVVNGELLAPQFGTIESLSGELFGKKQSAKLILDPLTGGVKNIQAITNN</sequence>
<dbReference type="EMBL" id="JBBNFP010000030">
    <property type="protein sequence ID" value="MEQ2487053.1"/>
    <property type="molecule type" value="Genomic_DNA"/>
</dbReference>
<evidence type="ECO:0000256" key="1">
    <source>
        <dbReference type="SAM" id="SignalP"/>
    </source>
</evidence>
<dbReference type="RefSeq" id="WP_215760097.1">
    <property type="nucleotide sequence ID" value="NZ_JAHKBE010000029.1"/>
</dbReference>
<dbReference type="InterPro" id="IPR032265">
    <property type="entry name" value="DUF4831"/>
</dbReference>
<feature type="chain" id="PRO_5047143305" evidence="1">
    <location>
        <begin position="18"/>
        <end position="344"/>
    </location>
</feature>
<protein>
    <submittedName>
        <fullName evidence="2">DUF4831 family protein</fullName>
    </submittedName>
</protein>
<evidence type="ECO:0000313" key="3">
    <source>
        <dbReference type="Proteomes" id="UP001487296"/>
    </source>
</evidence>
<reference evidence="2 3" key="1">
    <citation type="submission" date="2024-04" db="EMBL/GenBank/DDBJ databases">
        <title>Human intestinal bacterial collection.</title>
        <authorList>
            <person name="Pauvert C."/>
            <person name="Hitch T.C.A."/>
            <person name="Clavel T."/>
        </authorList>
    </citation>
    <scope>NUCLEOTIDE SEQUENCE [LARGE SCALE GENOMIC DNA]</scope>
    <source>
        <strain evidence="2 3">CLA-AA-H145</strain>
    </source>
</reference>
<keyword evidence="3" id="KW-1185">Reference proteome</keyword>
<feature type="signal peptide" evidence="1">
    <location>
        <begin position="1"/>
        <end position="17"/>
    </location>
</feature>
<proteinExistence type="predicted"/>
<organism evidence="2 3">
    <name type="scientific">Hallella faecis</name>
    <dbReference type="NCBI Taxonomy" id="2841596"/>
    <lineage>
        <taxon>Bacteria</taxon>
        <taxon>Pseudomonadati</taxon>
        <taxon>Bacteroidota</taxon>
        <taxon>Bacteroidia</taxon>
        <taxon>Bacteroidales</taxon>
        <taxon>Prevotellaceae</taxon>
        <taxon>Hallella</taxon>
    </lineage>
</organism>
<accession>A0ABV1FRR2</accession>
<gene>
    <name evidence="2" type="ORF">AAAT34_08280</name>
</gene>
<dbReference type="Pfam" id="PF16115">
    <property type="entry name" value="DUF4831"/>
    <property type="match status" value="1"/>
</dbReference>
<keyword evidence="1" id="KW-0732">Signal</keyword>
<dbReference type="Proteomes" id="UP001487296">
    <property type="component" value="Unassembled WGS sequence"/>
</dbReference>
<comment type="caution">
    <text evidence="2">The sequence shown here is derived from an EMBL/GenBank/DDBJ whole genome shotgun (WGS) entry which is preliminary data.</text>
</comment>
<name>A0ABV1FRR2_9BACT</name>
<evidence type="ECO:0000313" key="2">
    <source>
        <dbReference type="EMBL" id="MEQ2487053.1"/>
    </source>
</evidence>